<dbReference type="Proteomes" id="UP000502823">
    <property type="component" value="Unassembled WGS sequence"/>
</dbReference>
<evidence type="ECO:0000313" key="2">
    <source>
        <dbReference type="EMBL" id="GFG34829.1"/>
    </source>
</evidence>
<proteinExistence type="predicted"/>
<protein>
    <submittedName>
        <fullName evidence="2">Uncharacterized protein</fullName>
    </submittedName>
</protein>
<evidence type="ECO:0000256" key="1">
    <source>
        <dbReference type="SAM" id="MobiDB-lite"/>
    </source>
</evidence>
<dbReference type="EMBL" id="BLKM01008748">
    <property type="protein sequence ID" value="GFG34829.1"/>
    <property type="molecule type" value="Genomic_DNA"/>
</dbReference>
<keyword evidence="3" id="KW-1185">Reference proteome</keyword>
<gene>
    <name evidence="2" type="ORF">Cfor_00148</name>
</gene>
<evidence type="ECO:0000313" key="3">
    <source>
        <dbReference type="Proteomes" id="UP000502823"/>
    </source>
</evidence>
<feature type="compositionally biased region" description="Low complexity" evidence="1">
    <location>
        <begin position="39"/>
        <end position="57"/>
    </location>
</feature>
<dbReference type="InParanoid" id="A0A6L2PQD3"/>
<feature type="compositionally biased region" description="Polar residues" evidence="1">
    <location>
        <begin position="1"/>
        <end position="13"/>
    </location>
</feature>
<sequence length="134" mass="14086">MDCHVSGTSQPQPVASPMGPPPPQTPSPMPPPQTPPPSVSGQQQVSSPMGPPQQVMSPGPPPSPGQQVASPSHQHLNTHGHMGYQQSHCPNGMLPNPQGAPVPQMPGQVCSQTVVNFICNLEVCCIDFVFLIKF</sequence>
<comment type="caution">
    <text evidence="2">The sequence shown here is derived from an EMBL/GenBank/DDBJ whole genome shotgun (WGS) entry which is preliminary data.</text>
</comment>
<dbReference type="AlphaFoldDB" id="A0A6L2PQD3"/>
<organism evidence="2 3">
    <name type="scientific">Coptotermes formosanus</name>
    <name type="common">Formosan subterranean termite</name>
    <dbReference type="NCBI Taxonomy" id="36987"/>
    <lineage>
        <taxon>Eukaryota</taxon>
        <taxon>Metazoa</taxon>
        <taxon>Ecdysozoa</taxon>
        <taxon>Arthropoda</taxon>
        <taxon>Hexapoda</taxon>
        <taxon>Insecta</taxon>
        <taxon>Pterygota</taxon>
        <taxon>Neoptera</taxon>
        <taxon>Polyneoptera</taxon>
        <taxon>Dictyoptera</taxon>
        <taxon>Blattodea</taxon>
        <taxon>Blattoidea</taxon>
        <taxon>Termitoidae</taxon>
        <taxon>Rhinotermitidae</taxon>
        <taxon>Coptotermes</taxon>
    </lineage>
</organism>
<reference evidence="3" key="1">
    <citation type="submission" date="2020-01" db="EMBL/GenBank/DDBJ databases">
        <title>Draft genome sequence of the Termite Coptotermes fromosanus.</title>
        <authorList>
            <person name="Itakura S."/>
            <person name="Yosikawa Y."/>
            <person name="Umezawa K."/>
        </authorList>
    </citation>
    <scope>NUCLEOTIDE SEQUENCE [LARGE SCALE GENOMIC DNA]</scope>
</reference>
<name>A0A6L2PQD3_COPFO</name>
<feature type="compositionally biased region" description="Pro residues" evidence="1">
    <location>
        <begin position="18"/>
        <end position="38"/>
    </location>
</feature>
<feature type="region of interest" description="Disordered" evidence="1">
    <location>
        <begin position="1"/>
        <end position="100"/>
    </location>
</feature>
<accession>A0A6L2PQD3</accession>